<evidence type="ECO:0000313" key="2">
    <source>
        <dbReference type="Proteomes" id="UP000694865"/>
    </source>
</evidence>
<dbReference type="GeneID" id="100366352"/>
<dbReference type="Proteomes" id="UP000694865">
    <property type="component" value="Unplaced"/>
</dbReference>
<name>A0ABM0GP81_SACKO</name>
<dbReference type="Pfam" id="PF00144">
    <property type="entry name" value="Beta-lactamase"/>
    <property type="match status" value="2"/>
</dbReference>
<sequence>MNEGLEAGSAFAVYYKGQKVVDLWGGYANCEAEEPWEEETMTMVYSCTKGVSAICIAVAVERGYLDYAQKVSHYWPEFAQNGKENITVKQLVNHEAGLPVLSQPVTIEILRDRELLLKVLAESVPLWEPGTTHGYHVISYGWLLSGLLQHADPKRRTIGQFFREEIAKPFVVCRIDCVCMWTLISSVMCILCSQEEVFNSYRYQSLESPGAGGIGTARGLAKLFGIIANRGEWNGKRLLSNDLVKKFTECNEERLDEVIHIKSSFSYGMYPHAEVKGGIPFSLDRIFGHNGHGGQGSFFDADHNLSFAYVTSKLSSFGHGGDERYMALVKSTYDCLKQMETK</sequence>
<dbReference type="PANTHER" id="PTHR43319:SF3">
    <property type="entry name" value="BETA-LACTAMASE-RELATED DOMAIN-CONTAINING PROTEIN"/>
    <property type="match status" value="1"/>
</dbReference>
<dbReference type="Gene3D" id="3.40.710.10">
    <property type="entry name" value="DD-peptidase/beta-lactamase superfamily"/>
    <property type="match status" value="2"/>
</dbReference>
<organism evidence="2 3">
    <name type="scientific">Saccoglossus kowalevskii</name>
    <name type="common">Acorn worm</name>
    <dbReference type="NCBI Taxonomy" id="10224"/>
    <lineage>
        <taxon>Eukaryota</taxon>
        <taxon>Metazoa</taxon>
        <taxon>Hemichordata</taxon>
        <taxon>Enteropneusta</taxon>
        <taxon>Harrimaniidae</taxon>
        <taxon>Saccoglossus</taxon>
    </lineage>
</organism>
<evidence type="ECO:0000313" key="3">
    <source>
        <dbReference type="RefSeq" id="XP_002734298.1"/>
    </source>
</evidence>
<evidence type="ECO:0000259" key="1">
    <source>
        <dbReference type="Pfam" id="PF00144"/>
    </source>
</evidence>
<feature type="domain" description="Beta-lactamase-related" evidence="1">
    <location>
        <begin position="7"/>
        <end position="169"/>
    </location>
</feature>
<dbReference type="InterPro" id="IPR052907">
    <property type="entry name" value="Beta-lactamase/esterase"/>
</dbReference>
<dbReference type="RefSeq" id="XP_002734298.1">
    <property type="nucleotide sequence ID" value="XM_002734252.2"/>
</dbReference>
<dbReference type="PANTHER" id="PTHR43319">
    <property type="entry name" value="BETA-LACTAMASE-RELATED"/>
    <property type="match status" value="1"/>
</dbReference>
<proteinExistence type="predicted"/>
<gene>
    <name evidence="3" type="primary">LOC100366352</name>
</gene>
<dbReference type="InterPro" id="IPR001466">
    <property type="entry name" value="Beta-lactam-related"/>
</dbReference>
<keyword evidence="2" id="KW-1185">Reference proteome</keyword>
<dbReference type="InterPro" id="IPR012338">
    <property type="entry name" value="Beta-lactam/transpept-like"/>
</dbReference>
<feature type="domain" description="Beta-lactamase-related" evidence="1">
    <location>
        <begin position="201"/>
        <end position="328"/>
    </location>
</feature>
<accession>A0ABM0GP81</accession>
<protein>
    <submittedName>
        <fullName evidence="3">Beta-lactamase domain-containing protein 2-like</fullName>
    </submittedName>
</protein>
<reference evidence="3" key="1">
    <citation type="submission" date="2025-08" db="UniProtKB">
        <authorList>
            <consortium name="RefSeq"/>
        </authorList>
    </citation>
    <scope>IDENTIFICATION</scope>
    <source>
        <tissue evidence="3">Testes</tissue>
    </source>
</reference>
<dbReference type="SUPFAM" id="SSF56601">
    <property type="entry name" value="beta-lactamase/transpeptidase-like"/>
    <property type="match status" value="1"/>
</dbReference>